<dbReference type="Pfam" id="PF00172">
    <property type="entry name" value="Zn_clus"/>
    <property type="match status" value="1"/>
</dbReference>
<keyword evidence="1" id="KW-0479">Metal-binding</keyword>
<dbReference type="Gene3D" id="4.10.240.10">
    <property type="entry name" value="Zn(2)-C6 fungal-type DNA-binding domain"/>
    <property type="match status" value="1"/>
</dbReference>
<name>A0ABR4L1V5_9EURO</name>
<comment type="caution">
    <text evidence="7">The sequence shown here is derived from an EMBL/GenBank/DDBJ whole genome shotgun (WGS) entry which is preliminary data.</text>
</comment>
<feature type="domain" description="Zn(2)-C6 fungal-type" evidence="6">
    <location>
        <begin position="28"/>
        <end position="58"/>
    </location>
</feature>
<dbReference type="PROSITE" id="PS00463">
    <property type="entry name" value="ZN2_CY6_FUNGAL_1"/>
    <property type="match status" value="1"/>
</dbReference>
<dbReference type="CDD" id="cd00067">
    <property type="entry name" value="GAL4"/>
    <property type="match status" value="1"/>
</dbReference>
<keyword evidence="2" id="KW-0805">Transcription regulation</keyword>
<evidence type="ECO:0000256" key="4">
    <source>
        <dbReference type="ARBA" id="ARBA00023163"/>
    </source>
</evidence>
<dbReference type="InterPro" id="IPR036864">
    <property type="entry name" value="Zn2-C6_fun-type_DNA-bd_sf"/>
</dbReference>
<keyword evidence="8" id="KW-1185">Reference proteome</keyword>
<evidence type="ECO:0000259" key="6">
    <source>
        <dbReference type="PROSITE" id="PS00463"/>
    </source>
</evidence>
<accession>A0ABR4L1V5</accession>
<dbReference type="SMART" id="SM00066">
    <property type="entry name" value="GAL4"/>
    <property type="match status" value="1"/>
</dbReference>
<organism evidence="7 8">
    <name type="scientific">Aspergillus pseudoustus</name>
    <dbReference type="NCBI Taxonomy" id="1810923"/>
    <lineage>
        <taxon>Eukaryota</taxon>
        <taxon>Fungi</taxon>
        <taxon>Dikarya</taxon>
        <taxon>Ascomycota</taxon>
        <taxon>Pezizomycotina</taxon>
        <taxon>Eurotiomycetes</taxon>
        <taxon>Eurotiomycetidae</taxon>
        <taxon>Eurotiales</taxon>
        <taxon>Aspergillaceae</taxon>
        <taxon>Aspergillus</taxon>
        <taxon>Aspergillus subgen. Nidulantes</taxon>
    </lineage>
</organism>
<evidence type="ECO:0000256" key="2">
    <source>
        <dbReference type="ARBA" id="ARBA00023015"/>
    </source>
</evidence>
<dbReference type="EMBL" id="JBFXLU010000001">
    <property type="protein sequence ID" value="KAL2858520.1"/>
    <property type="molecule type" value="Genomic_DNA"/>
</dbReference>
<gene>
    <name evidence="7" type="ORF">BJY01DRAFT_241849</name>
</gene>
<evidence type="ECO:0000256" key="3">
    <source>
        <dbReference type="ARBA" id="ARBA00023125"/>
    </source>
</evidence>
<protein>
    <recommendedName>
        <fullName evidence="6">Zn(2)-C6 fungal-type domain-containing protein</fullName>
    </recommendedName>
</protein>
<dbReference type="SUPFAM" id="SSF57701">
    <property type="entry name" value="Zn2/Cys6 DNA-binding domain"/>
    <property type="match status" value="1"/>
</dbReference>
<keyword evidence="4" id="KW-0804">Transcription</keyword>
<dbReference type="Pfam" id="PF04082">
    <property type="entry name" value="Fungal_trans"/>
    <property type="match status" value="1"/>
</dbReference>
<evidence type="ECO:0000256" key="1">
    <source>
        <dbReference type="ARBA" id="ARBA00022723"/>
    </source>
</evidence>
<dbReference type="PANTHER" id="PTHR47425">
    <property type="entry name" value="FARB-RELATED"/>
    <property type="match status" value="1"/>
</dbReference>
<dbReference type="PANTHER" id="PTHR47425:SF2">
    <property type="entry name" value="FARB-RELATED"/>
    <property type="match status" value="1"/>
</dbReference>
<dbReference type="InterPro" id="IPR001138">
    <property type="entry name" value="Zn2Cys6_DnaBD"/>
</dbReference>
<dbReference type="CDD" id="cd12148">
    <property type="entry name" value="fungal_TF_MHR"/>
    <property type="match status" value="1"/>
</dbReference>
<dbReference type="InterPro" id="IPR052761">
    <property type="entry name" value="Fungal_Detox/Toxin_TFs"/>
</dbReference>
<keyword evidence="5" id="KW-0539">Nucleus</keyword>
<evidence type="ECO:0000313" key="8">
    <source>
        <dbReference type="Proteomes" id="UP001610446"/>
    </source>
</evidence>
<reference evidence="7 8" key="1">
    <citation type="submission" date="2024-07" db="EMBL/GenBank/DDBJ databases">
        <title>Section-level genome sequencing and comparative genomics of Aspergillus sections Usti and Cavernicolus.</title>
        <authorList>
            <consortium name="Lawrence Berkeley National Laboratory"/>
            <person name="Nybo J.L."/>
            <person name="Vesth T.C."/>
            <person name="Theobald S."/>
            <person name="Frisvad J.C."/>
            <person name="Larsen T.O."/>
            <person name="Kjaerboelling I."/>
            <person name="Rothschild-Mancinelli K."/>
            <person name="Lyhne E.K."/>
            <person name="Kogle M.E."/>
            <person name="Barry K."/>
            <person name="Clum A."/>
            <person name="Na H."/>
            <person name="Ledsgaard L."/>
            <person name="Lin J."/>
            <person name="Lipzen A."/>
            <person name="Kuo A."/>
            <person name="Riley R."/>
            <person name="Mondo S."/>
            <person name="Labutti K."/>
            <person name="Haridas S."/>
            <person name="Pangalinan J."/>
            <person name="Salamov A.A."/>
            <person name="Simmons B.A."/>
            <person name="Magnuson J.K."/>
            <person name="Chen J."/>
            <person name="Drula E."/>
            <person name="Henrissat B."/>
            <person name="Wiebenga A."/>
            <person name="Lubbers R.J."/>
            <person name="Gomes A.C."/>
            <person name="Makela M.R."/>
            <person name="Stajich J."/>
            <person name="Grigoriev I.V."/>
            <person name="Mortensen U.H."/>
            <person name="De Vries R.P."/>
            <person name="Baker S.E."/>
            <person name="Andersen M.R."/>
        </authorList>
    </citation>
    <scope>NUCLEOTIDE SEQUENCE [LARGE SCALE GENOMIC DNA]</scope>
    <source>
        <strain evidence="7 8">CBS 123904</strain>
    </source>
</reference>
<evidence type="ECO:0000256" key="5">
    <source>
        <dbReference type="ARBA" id="ARBA00023242"/>
    </source>
</evidence>
<dbReference type="InterPro" id="IPR007219">
    <property type="entry name" value="XnlR_reg_dom"/>
</dbReference>
<proteinExistence type="predicted"/>
<evidence type="ECO:0000313" key="7">
    <source>
        <dbReference type="EMBL" id="KAL2858520.1"/>
    </source>
</evidence>
<sequence>MKETQATSAAAVGVEEFNWMRQGRAPIACQQCRIQRIRCDVVLQKGSCTNCVFYELECEVVTGKRRARALDQLVTIPANEICLVRPVDSAGDDEDGQAAAGNNNSAISHARLPLTEKPDNISDEEFVLLRNKGTFEMLSTDLRHAMIQVYLRHVYSHMPIISFQDLVFMADPGRRYSNWFVFMALCAISVNFIDKTLLQQLGVSSPEEASQMFFAKAETLYRFQWQGHHKYTTIQGLLLLAFCEKEVYEKSGWSWTWLAYTTTIELGLDRKPVKTNLRDLGLRRRLWWTCYNQCCLLNLHSKTAPRISIADTSVPPPTQRDFEPHKPIFCLDLIPALTTAQGSCAAFIDRVQLLRMYNECTFRQQVTRDFGITPSDVLIDLKDIFRSATRTDFNHLVGAKSITQEKALCPISSSPLDIGLDYHLQEPTGLGSGTVSNLLDMERILYNCPSNSDTDMDMTEQGRVL</sequence>
<keyword evidence="3" id="KW-0238">DNA-binding</keyword>
<dbReference type="Proteomes" id="UP001610446">
    <property type="component" value="Unassembled WGS sequence"/>
</dbReference>